<gene>
    <name evidence="1" type="ORF">K3G42_001366</name>
</gene>
<evidence type="ECO:0000313" key="1">
    <source>
        <dbReference type="EMBL" id="KAH8012779.1"/>
    </source>
</evidence>
<dbReference type="EMBL" id="CM037615">
    <property type="protein sequence ID" value="KAH8012779.1"/>
    <property type="molecule type" value="Genomic_DNA"/>
</dbReference>
<reference evidence="1" key="1">
    <citation type="submission" date="2021-08" db="EMBL/GenBank/DDBJ databases">
        <title>The first chromosome-level gecko genome reveals the dynamic sex chromosomes of Neotropical dwarf geckos (Sphaerodactylidae: Sphaerodactylus).</title>
        <authorList>
            <person name="Pinto B.J."/>
            <person name="Keating S.E."/>
            <person name="Gamble T."/>
        </authorList>
    </citation>
    <scope>NUCLEOTIDE SEQUENCE</scope>
    <source>
        <strain evidence="1">TG3544</strain>
    </source>
</reference>
<proteinExistence type="predicted"/>
<comment type="caution">
    <text evidence="1">The sequence shown here is derived from an EMBL/GenBank/DDBJ whole genome shotgun (WGS) entry which is preliminary data.</text>
</comment>
<sequence>MWCLFRSQEAAWESEQIEYQRALTQMNQDMENLCLEVGCTRIELHRAQEEAWMAQLQQVLLATCRMGSSSTHRPQFQMKVAKERLVVDSQRMEFLGKQSMVLVNREMGLQVANWYNQHPQEGRDSRFVRSSPLRQRIQPSGRCLPSEAASEDPHLFKERHFNQGPQSKEEHSSACSAHRAGLQFFR</sequence>
<organism evidence="1 2">
    <name type="scientific">Sphaerodactylus townsendi</name>
    <dbReference type="NCBI Taxonomy" id="933632"/>
    <lineage>
        <taxon>Eukaryota</taxon>
        <taxon>Metazoa</taxon>
        <taxon>Chordata</taxon>
        <taxon>Craniata</taxon>
        <taxon>Vertebrata</taxon>
        <taxon>Euteleostomi</taxon>
        <taxon>Lepidosauria</taxon>
        <taxon>Squamata</taxon>
        <taxon>Bifurcata</taxon>
        <taxon>Gekkota</taxon>
        <taxon>Sphaerodactylidae</taxon>
        <taxon>Sphaerodactylus</taxon>
    </lineage>
</organism>
<dbReference type="Proteomes" id="UP000827872">
    <property type="component" value="Linkage Group LG02"/>
</dbReference>
<keyword evidence="2" id="KW-1185">Reference proteome</keyword>
<evidence type="ECO:0000313" key="2">
    <source>
        <dbReference type="Proteomes" id="UP000827872"/>
    </source>
</evidence>
<accession>A0ACB8FZF0</accession>
<name>A0ACB8FZF0_9SAUR</name>
<protein>
    <submittedName>
        <fullName evidence="1">Uncharacterized protein</fullName>
    </submittedName>
</protein>